<protein>
    <submittedName>
        <fullName evidence="2">Uncharacterized protein</fullName>
    </submittedName>
</protein>
<comment type="caution">
    <text evidence="2">The sequence shown here is derived from an EMBL/GenBank/DDBJ whole genome shotgun (WGS) entry which is preliminary data.</text>
</comment>
<keyword evidence="1" id="KW-1133">Transmembrane helix</keyword>
<accession>A0A0G0VHC6</accession>
<proteinExistence type="predicted"/>
<gene>
    <name evidence="2" type="ORF">UU50_C0011G0030</name>
</gene>
<evidence type="ECO:0000256" key="1">
    <source>
        <dbReference type="SAM" id="Phobius"/>
    </source>
</evidence>
<sequence>MSDKPKKHFLLRAVVGLGSFVLWILSFKAVRTWIWNKVESKGKEKIVDVKAKIVEKSEEKGFLR</sequence>
<evidence type="ECO:0000313" key="2">
    <source>
        <dbReference type="EMBL" id="KKR99051.1"/>
    </source>
</evidence>
<dbReference type="EMBL" id="LCAW01000011">
    <property type="protein sequence ID" value="KKR99051.1"/>
    <property type="molecule type" value="Genomic_DNA"/>
</dbReference>
<evidence type="ECO:0000313" key="3">
    <source>
        <dbReference type="Proteomes" id="UP000033930"/>
    </source>
</evidence>
<name>A0A0G0VHC6_9BACT</name>
<dbReference type="AlphaFoldDB" id="A0A0G0VHC6"/>
<keyword evidence="1" id="KW-0472">Membrane</keyword>
<keyword evidence="1" id="KW-0812">Transmembrane</keyword>
<organism evidence="2 3">
    <name type="scientific">Candidatus Uhrbacteria bacterium GW2011_GWC1_41_20</name>
    <dbReference type="NCBI Taxonomy" id="1618983"/>
    <lineage>
        <taxon>Bacteria</taxon>
        <taxon>Candidatus Uhriibacteriota</taxon>
    </lineage>
</organism>
<reference evidence="2 3" key="1">
    <citation type="journal article" date="2015" name="Nature">
        <title>rRNA introns, odd ribosomes, and small enigmatic genomes across a large radiation of phyla.</title>
        <authorList>
            <person name="Brown C.T."/>
            <person name="Hug L.A."/>
            <person name="Thomas B.C."/>
            <person name="Sharon I."/>
            <person name="Castelle C.J."/>
            <person name="Singh A."/>
            <person name="Wilkins M.J."/>
            <person name="Williams K.H."/>
            <person name="Banfield J.F."/>
        </authorList>
    </citation>
    <scope>NUCLEOTIDE SEQUENCE [LARGE SCALE GENOMIC DNA]</scope>
</reference>
<feature type="transmembrane region" description="Helical" evidence="1">
    <location>
        <begin position="9"/>
        <end position="27"/>
    </location>
</feature>
<dbReference type="Proteomes" id="UP000033930">
    <property type="component" value="Unassembled WGS sequence"/>
</dbReference>